<feature type="region of interest" description="Disordered" evidence="1">
    <location>
        <begin position="74"/>
        <end position="99"/>
    </location>
</feature>
<dbReference type="OrthoDB" id="10514916at2759"/>
<dbReference type="Proteomes" id="UP000030641">
    <property type="component" value="Unassembled WGS sequence"/>
</dbReference>
<dbReference type="AlphaFoldDB" id="A0A074XY95"/>
<evidence type="ECO:0000313" key="2">
    <source>
        <dbReference type="EMBL" id="KEQ90538.1"/>
    </source>
</evidence>
<organism evidence="2 3">
    <name type="scientific">Aureobasidium subglaciale (strain EXF-2481)</name>
    <name type="common">Aureobasidium pullulans var. subglaciale</name>
    <dbReference type="NCBI Taxonomy" id="1043005"/>
    <lineage>
        <taxon>Eukaryota</taxon>
        <taxon>Fungi</taxon>
        <taxon>Dikarya</taxon>
        <taxon>Ascomycota</taxon>
        <taxon>Pezizomycotina</taxon>
        <taxon>Dothideomycetes</taxon>
        <taxon>Dothideomycetidae</taxon>
        <taxon>Dothideales</taxon>
        <taxon>Saccotheciaceae</taxon>
        <taxon>Aureobasidium</taxon>
    </lineage>
</organism>
<keyword evidence="3" id="KW-1185">Reference proteome</keyword>
<dbReference type="RefSeq" id="XP_013339050.1">
    <property type="nucleotide sequence ID" value="XM_013483596.1"/>
</dbReference>
<feature type="region of interest" description="Disordered" evidence="1">
    <location>
        <begin position="263"/>
        <end position="286"/>
    </location>
</feature>
<evidence type="ECO:0000313" key="3">
    <source>
        <dbReference type="Proteomes" id="UP000030641"/>
    </source>
</evidence>
<name>A0A074XY95_AURSE</name>
<dbReference type="HOGENOM" id="CLU_546245_0_0_1"/>
<proteinExistence type="predicted"/>
<feature type="compositionally biased region" description="Polar residues" evidence="1">
    <location>
        <begin position="263"/>
        <end position="277"/>
    </location>
</feature>
<accession>A0A074XY95</accession>
<sequence length="499" mass="56393">MNDDNSISISLSLTFLASVGRTYQNSGMLGSVYNQLMAYLYSADFDRTDGLSGHDLRNAKPRWQELNEVSSAYTTSTAVNQPQERKRVSKQLEPSRRITRQDTHVKKIARLGASVSHSHLRARSQIVEGRSNRAKPSTKAPHPDIWAISRKQTCLLRLFALIGITFICSRLLSQRTPWSNASSLAHIETGFEDRICRFPVVSRIQYCGTYLEPEPTLRAHSVRRAIPEVLYALSESPNAVDDVLDLSEETKIGLRSLRRSTRIPPNTCSRPTEQNLPTGRAEAKPHPSLHAMRNSLVSHVASNGIKSRITEADQERRLGVAESTLIAQHMREEIVSLLIDIVTWLEDHINGWDVTKDFLLDRMHRNMVSIDDRYLDIRDKTVDVRSNMLLRTSEEEFQTDVANHFGEWAMVLENMRHELESMGEARRVPFEQAGVFLAVTDVVADDLVASESLHQRVKQMSWLKRFVLWSLPFSNVQGSEAAVEVLPGGGEHPKIPTKV</sequence>
<dbReference type="GeneID" id="25369102"/>
<evidence type="ECO:0000256" key="1">
    <source>
        <dbReference type="SAM" id="MobiDB-lite"/>
    </source>
</evidence>
<reference evidence="2 3" key="1">
    <citation type="journal article" date="2014" name="BMC Genomics">
        <title>Genome sequencing of four Aureobasidium pullulans varieties: biotechnological potential, stress tolerance, and description of new species.</title>
        <authorList>
            <person name="Gostin Ar C."/>
            <person name="Ohm R.A."/>
            <person name="Kogej T."/>
            <person name="Sonjak S."/>
            <person name="Turk M."/>
            <person name="Zajc J."/>
            <person name="Zalar P."/>
            <person name="Grube M."/>
            <person name="Sun H."/>
            <person name="Han J."/>
            <person name="Sharma A."/>
            <person name="Chiniquy J."/>
            <person name="Ngan C.Y."/>
            <person name="Lipzen A."/>
            <person name="Barry K."/>
            <person name="Grigoriev I.V."/>
            <person name="Gunde-Cimerman N."/>
        </authorList>
    </citation>
    <scope>NUCLEOTIDE SEQUENCE [LARGE SCALE GENOMIC DNA]</scope>
    <source>
        <strain evidence="2 3">EXF-2481</strain>
    </source>
</reference>
<dbReference type="EMBL" id="KL584789">
    <property type="protein sequence ID" value="KEQ90538.1"/>
    <property type="molecule type" value="Genomic_DNA"/>
</dbReference>
<gene>
    <name evidence="2" type="ORF">AUEXF2481DRAFT_567223</name>
</gene>
<dbReference type="InParanoid" id="A0A074XY95"/>
<protein>
    <submittedName>
        <fullName evidence="2">Uncharacterized protein</fullName>
    </submittedName>
</protein>